<organism evidence="1 2">
    <name type="scientific">Rubrivirga litoralis</name>
    <dbReference type="NCBI Taxonomy" id="3075598"/>
    <lineage>
        <taxon>Bacteria</taxon>
        <taxon>Pseudomonadati</taxon>
        <taxon>Rhodothermota</taxon>
        <taxon>Rhodothermia</taxon>
        <taxon>Rhodothermales</taxon>
        <taxon>Rubricoccaceae</taxon>
        <taxon>Rubrivirga</taxon>
    </lineage>
</organism>
<gene>
    <name evidence="1" type="ORF">RM540_15545</name>
</gene>
<dbReference type="RefSeq" id="WP_311665803.1">
    <property type="nucleotide sequence ID" value="NZ_JAVRHT010000057.1"/>
</dbReference>
<name>A0ABU3BV54_9BACT</name>
<evidence type="ECO:0000313" key="2">
    <source>
        <dbReference type="Proteomes" id="UP001267426"/>
    </source>
</evidence>
<reference evidence="1 2" key="1">
    <citation type="submission" date="2023-09" db="EMBL/GenBank/DDBJ databases">
        <authorList>
            <person name="Rey-Velasco X."/>
        </authorList>
    </citation>
    <scope>NUCLEOTIDE SEQUENCE [LARGE SCALE GENOMIC DNA]</scope>
    <source>
        <strain evidence="1 2">F394</strain>
    </source>
</reference>
<proteinExistence type="predicted"/>
<protein>
    <submittedName>
        <fullName evidence="1">Uncharacterized protein</fullName>
    </submittedName>
</protein>
<evidence type="ECO:0000313" key="1">
    <source>
        <dbReference type="EMBL" id="MDT0633169.1"/>
    </source>
</evidence>
<dbReference type="EMBL" id="JAVRHT010000057">
    <property type="protein sequence ID" value="MDT0633169.1"/>
    <property type="molecule type" value="Genomic_DNA"/>
</dbReference>
<accession>A0ABU3BV54</accession>
<keyword evidence="2" id="KW-1185">Reference proteome</keyword>
<comment type="caution">
    <text evidence="1">The sequence shown here is derived from an EMBL/GenBank/DDBJ whole genome shotgun (WGS) entry which is preliminary data.</text>
</comment>
<sequence>MSATTLSTWLYAEPPGEESVYPQVVGQGAPSSTRFQVVYWRCVAVFFASARRWAPDARLVLVTNVEAVPAVDGRDLGAFLDRLGVEVVRLPYTFRPPPGYYGAWRNQFYVFDVVRWLAAEVDPGGVGMVLDSDCVWARPPDRMAAMTRRHGALTYDLGLPEGGEQNGLTLAEMGALYADLAPTLGGEAPETAPPYVGGELVAATGAVLGQIDALAAELWPEMLRRHGAGRSHFNEEAQALSWIYHRLGIAYGTANPFLRRIWTTLLQGDDARAPDLDLTVWHVPGEKRYGLRRAFAEAVDPGSRFWTLGGDAWRGHVGGQLGLPGRSLRKLALDVPVAVRDKLRGRLGR</sequence>
<dbReference type="Proteomes" id="UP001267426">
    <property type="component" value="Unassembled WGS sequence"/>
</dbReference>